<organism evidence="2">
    <name type="scientific">marine metagenome</name>
    <dbReference type="NCBI Taxonomy" id="408172"/>
    <lineage>
        <taxon>unclassified sequences</taxon>
        <taxon>metagenomes</taxon>
        <taxon>ecological metagenomes</taxon>
    </lineage>
</organism>
<gene>
    <name evidence="2" type="ORF">METZ01_LOCUS143256</name>
</gene>
<accession>A0A381ZNG9</accession>
<keyword evidence="1" id="KW-1133">Transmembrane helix</keyword>
<keyword evidence="1" id="KW-0472">Membrane</keyword>
<reference evidence="2" key="1">
    <citation type="submission" date="2018-05" db="EMBL/GenBank/DDBJ databases">
        <authorList>
            <person name="Lanie J.A."/>
            <person name="Ng W.-L."/>
            <person name="Kazmierczak K.M."/>
            <person name="Andrzejewski T.M."/>
            <person name="Davidsen T.M."/>
            <person name="Wayne K.J."/>
            <person name="Tettelin H."/>
            <person name="Glass J.I."/>
            <person name="Rusch D."/>
            <person name="Podicherti R."/>
            <person name="Tsui H.-C.T."/>
            <person name="Winkler M.E."/>
        </authorList>
    </citation>
    <scope>NUCLEOTIDE SEQUENCE</scope>
</reference>
<protein>
    <submittedName>
        <fullName evidence="2">Uncharacterized protein</fullName>
    </submittedName>
</protein>
<proteinExistence type="predicted"/>
<sequence>MVYAHTVTALGTSIPPENGALLAKGQASVIIAKTDGVVRGCHTEFLNATVAGTARGVTAMVMTPTLSIFLPAGIVVEMGVVPGPIVISEYVGLEDRINPENGMKKTAAYKKGMTFTGLIGRVGYVWLFFGLG</sequence>
<evidence type="ECO:0000313" key="2">
    <source>
        <dbReference type="EMBL" id="SVA90402.1"/>
    </source>
</evidence>
<dbReference type="AlphaFoldDB" id="A0A381ZNG9"/>
<feature type="transmembrane region" description="Helical" evidence="1">
    <location>
        <begin position="112"/>
        <end position="131"/>
    </location>
</feature>
<feature type="transmembrane region" description="Helical" evidence="1">
    <location>
        <begin position="68"/>
        <end position="91"/>
    </location>
</feature>
<keyword evidence="1" id="KW-0812">Transmembrane</keyword>
<evidence type="ECO:0000256" key="1">
    <source>
        <dbReference type="SAM" id="Phobius"/>
    </source>
</evidence>
<name>A0A381ZNG9_9ZZZZ</name>
<dbReference type="EMBL" id="UINC01021891">
    <property type="protein sequence ID" value="SVA90402.1"/>
    <property type="molecule type" value="Genomic_DNA"/>
</dbReference>